<evidence type="ECO:0000313" key="2">
    <source>
        <dbReference type="EMBL" id="MEE3718089.1"/>
    </source>
</evidence>
<dbReference type="Proteomes" id="UP001333818">
    <property type="component" value="Unassembled WGS sequence"/>
</dbReference>
<reference evidence="2" key="1">
    <citation type="submission" date="2024-01" db="EMBL/GenBank/DDBJ databases">
        <title>Bank of Algae and Cyanobacteria of the Azores (BACA) strain genomes.</title>
        <authorList>
            <person name="Luz R."/>
            <person name="Cordeiro R."/>
            <person name="Fonseca A."/>
            <person name="Goncalves V."/>
        </authorList>
    </citation>
    <scope>NUCLEOTIDE SEQUENCE</scope>
    <source>
        <strain evidence="2">BACA0141</strain>
    </source>
</reference>
<keyword evidence="1" id="KW-0472">Membrane</keyword>
<gene>
    <name evidence="2" type="ORF">V2H45_15220</name>
</gene>
<evidence type="ECO:0000256" key="1">
    <source>
        <dbReference type="SAM" id="Phobius"/>
    </source>
</evidence>
<evidence type="ECO:0000313" key="3">
    <source>
        <dbReference type="Proteomes" id="UP001333818"/>
    </source>
</evidence>
<feature type="non-terminal residue" evidence="2">
    <location>
        <position position="1"/>
    </location>
</feature>
<protein>
    <submittedName>
        <fullName evidence="2">Uncharacterized protein</fullName>
    </submittedName>
</protein>
<proteinExistence type="predicted"/>
<keyword evidence="3" id="KW-1185">Reference proteome</keyword>
<keyword evidence="1" id="KW-1133">Transmembrane helix</keyword>
<sequence>HLALKRRGCQHCREFLMQKLDFNTKLFYGMGSVGGSISLNIRAFFQLFFSYECRRFKSQSCRDGTFNWKALGYF</sequence>
<comment type="caution">
    <text evidence="2">The sequence shown here is derived from an EMBL/GenBank/DDBJ whole genome shotgun (WGS) entry which is preliminary data.</text>
</comment>
<dbReference type="RefSeq" id="WP_330484519.1">
    <property type="nucleotide sequence ID" value="NZ_JAZBJZ010000063.1"/>
</dbReference>
<name>A0AAW9PSQ2_9CYAN</name>
<organism evidence="2 3">
    <name type="scientific">Tumidithrix elongata BACA0141</name>
    <dbReference type="NCBI Taxonomy" id="2716417"/>
    <lineage>
        <taxon>Bacteria</taxon>
        <taxon>Bacillati</taxon>
        <taxon>Cyanobacteriota</taxon>
        <taxon>Cyanophyceae</taxon>
        <taxon>Pseudanabaenales</taxon>
        <taxon>Pseudanabaenaceae</taxon>
        <taxon>Tumidithrix</taxon>
        <taxon>Tumidithrix elongata</taxon>
    </lineage>
</organism>
<feature type="transmembrane region" description="Helical" evidence="1">
    <location>
        <begin position="26"/>
        <end position="49"/>
    </location>
</feature>
<dbReference type="AlphaFoldDB" id="A0AAW9PSQ2"/>
<dbReference type="EMBL" id="JAZBJZ010000063">
    <property type="protein sequence ID" value="MEE3718089.1"/>
    <property type="molecule type" value="Genomic_DNA"/>
</dbReference>
<accession>A0AAW9PSQ2</accession>
<keyword evidence="1" id="KW-0812">Transmembrane</keyword>